<dbReference type="OrthoDB" id="361694at2759"/>
<feature type="transmembrane region" description="Helical" evidence="2">
    <location>
        <begin position="785"/>
        <end position="806"/>
    </location>
</feature>
<keyword evidence="2" id="KW-1133">Transmembrane helix</keyword>
<evidence type="ECO:0000313" key="4">
    <source>
        <dbReference type="Proteomes" id="UP000244803"/>
    </source>
</evidence>
<sequence>MNMGTTKKPETEAKTKENGKPNGGKNGGPKNGAASGASKGSQGASGSGGVTAEKGSNGKNGLNGTNGAAEVSIKTEIQACPFNLSPFSVLLVYCIIIFLTSSLYYNWPVFERMLIDDMVFSEVCTEKQREQAVPGIVVCEEQRDAIGNLADYVFYAEFLTYSIAGPMTDHIGLYPVMVSGYMFGFMAFLCMFFFHSSRAWLKMSFGFWGVFGGAIFITSVHLGRLFPEATSLADGMIIFFDNMCAILPVLIHKMMRRFHMRFYEALGSYMLWGLVPSFLLTLLFIPLNIQSQTNKGFSELGSKLANSKLWFNLIVFSIPVNCSVYYRKMFSAYFHYNQRLVNLFPLILLFVFVPTPFISIFNQFVGIHITSSVIYVFHIISFFCFVSTSEIYGIISIVLFAIVSSSSEQQTISYISEHYTDTECTLMGISYGVGFILGTGLQYLLDHIYKRSPRSALYVIAGLISISIMYSAYCHFTSDAEEEADDSSFKILTIILWFIPFIILCISLTINAFIRERKWTMEEFNQKLKGLRGYRGQKNITTSIVLGSFSLYYVSNVFLVLISIFKVSEFLGVNFGRKACIIFYVLFFILPHFLWTYYVKKRPKHVNITVFVVFLGLFKVFLLYLTYFMRRPTVMYPFSLLLFFYGITFFIFINLLAYYNFQITYVERSHFLSLVHWGFVPTMYFMLRFLHNTVLCYKIAYLIVWSFVSFFWLMFSIVLYLYFPYEIDSFLDVRLAKLPVPAFLSFDKAIFSEIEVGSQFYTRIINSSLAIFGLAVLLNLNPNRYVLFSLCVMSIYNFVIIVISVFRPSPKAKNSIRALDLFSTIVSVILFLVLLSYRIYSKGYDLKNDRPYIILSSANFVAQSFELQECCCNTPGILCSTCRCCCIMSAKSVCAFCDKTVIDDEKPCGCNKNGKCKDCVCKCLKRIILPDYTIAFYGKNFKSVDQNYLSFFIGTIIGWILFLVYLVFSNINITFYMC</sequence>
<feature type="transmembrane region" description="Helical" evidence="2">
    <location>
        <begin position="579"/>
        <end position="599"/>
    </location>
</feature>
<feature type="transmembrane region" description="Helical" evidence="2">
    <location>
        <begin position="640"/>
        <end position="659"/>
    </location>
</feature>
<dbReference type="EMBL" id="CP056065">
    <property type="protein sequence ID" value="UKJ87916.2"/>
    <property type="molecule type" value="Genomic_DNA"/>
</dbReference>
<dbReference type="AlphaFoldDB" id="A0A976M3X5"/>
<feature type="transmembrane region" description="Helical" evidence="2">
    <location>
        <begin position="340"/>
        <end position="361"/>
    </location>
</feature>
<evidence type="ECO:0000256" key="2">
    <source>
        <dbReference type="SAM" id="Phobius"/>
    </source>
</evidence>
<feature type="transmembrane region" description="Helical" evidence="2">
    <location>
        <begin position="605"/>
        <end position="628"/>
    </location>
</feature>
<feature type="transmembrane region" description="Helical" evidence="2">
    <location>
        <begin position="424"/>
        <end position="444"/>
    </location>
</feature>
<reference evidence="3" key="1">
    <citation type="submission" date="2022-07" db="EMBL/GenBank/DDBJ databases">
        <title>Evaluation of T. orientalis genome assembly methods using nanopore sequencing and analysis of variation between genomes.</title>
        <authorList>
            <person name="Yam J."/>
            <person name="Micallef M.L."/>
            <person name="Liu M."/>
            <person name="Djordjevic S.P."/>
            <person name="Bogema D.R."/>
            <person name="Jenkins C."/>
        </authorList>
    </citation>
    <scope>NUCLEOTIDE SEQUENCE</scope>
    <source>
        <strain evidence="3">Fish Creek</strain>
    </source>
</reference>
<feature type="transmembrane region" description="Helical" evidence="2">
    <location>
        <begin position="456"/>
        <end position="473"/>
    </location>
</feature>
<feature type="transmembrane region" description="Helical" evidence="2">
    <location>
        <begin position="948"/>
        <end position="968"/>
    </location>
</feature>
<feature type="transmembrane region" description="Helical" evidence="2">
    <location>
        <begin position="544"/>
        <end position="567"/>
    </location>
</feature>
<feature type="transmembrane region" description="Helical" evidence="2">
    <location>
        <begin position="760"/>
        <end position="778"/>
    </location>
</feature>
<feature type="transmembrane region" description="Helical" evidence="2">
    <location>
        <begin position="232"/>
        <end position="251"/>
    </location>
</feature>
<dbReference type="SUPFAM" id="SSF103473">
    <property type="entry name" value="MFS general substrate transporter"/>
    <property type="match status" value="1"/>
</dbReference>
<feature type="region of interest" description="Disordered" evidence="1">
    <location>
        <begin position="1"/>
        <end position="64"/>
    </location>
</feature>
<keyword evidence="2" id="KW-0812">Transmembrane</keyword>
<feature type="transmembrane region" description="Helical" evidence="2">
    <location>
        <begin position="84"/>
        <end position="105"/>
    </location>
</feature>
<feature type="transmembrane region" description="Helical" evidence="2">
    <location>
        <begin position="206"/>
        <end position="226"/>
    </location>
</feature>
<evidence type="ECO:0000256" key="1">
    <source>
        <dbReference type="SAM" id="MobiDB-lite"/>
    </source>
</evidence>
<feature type="transmembrane region" description="Helical" evidence="2">
    <location>
        <begin position="494"/>
        <end position="514"/>
    </location>
</feature>
<feature type="transmembrane region" description="Helical" evidence="2">
    <location>
        <begin position="373"/>
        <end position="403"/>
    </location>
</feature>
<gene>
    <name evidence="3" type="ORF">MACJ_000358</name>
</gene>
<feature type="compositionally biased region" description="Gly residues" evidence="1">
    <location>
        <begin position="21"/>
        <end position="30"/>
    </location>
</feature>
<proteinExistence type="predicted"/>
<feature type="transmembrane region" description="Helical" evidence="2">
    <location>
        <begin position="171"/>
        <end position="194"/>
    </location>
</feature>
<protein>
    <submittedName>
        <fullName evidence="3">Uncharacterized protein</fullName>
    </submittedName>
</protein>
<feature type="compositionally biased region" description="Basic and acidic residues" evidence="1">
    <location>
        <begin position="7"/>
        <end position="19"/>
    </location>
</feature>
<dbReference type="InterPro" id="IPR036259">
    <property type="entry name" value="MFS_trans_sf"/>
</dbReference>
<feature type="transmembrane region" description="Helical" evidence="2">
    <location>
        <begin position="818"/>
        <end position="840"/>
    </location>
</feature>
<organism evidence="3 4">
    <name type="scientific">Theileria orientalis</name>
    <dbReference type="NCBI Taxonomy" id="68886"/>
    <lineage>
        <taxon>Eukaryota</taxon>
        <taxon>Sar</taxon>
        <taxon>Alveolata</taxon>
        <taxon>Apicomplexa</taxon>
        <taxon>Aconoidasida</taxon>
        <taxon>Piroplasmida</taxon>
        <taxon>Theileriidae</taxon>
        <taxon>Theileria</taxon>
    </lineage>
</organism>
<feature type="compositionally biased region" description="Low complexity" evidence="1">
    <location>
        <begin position="31"/>
        <end position="42"/>
    </location>
</feature>
<keyword evidence="2" id="KW-0472">Membrane</keyword>
<dbReference type="Proteomes" id="UP000244803">
    <property type="component" value="Chromosome 1"/>
</dbReference>
<evidence type="ECO:0000313" key="3">
    <source>
        <dbReference type="EMBL" id="UKJ87916.2"/>
    </source>
</evidence>
<feature type="transmembrane region" description="Helical" evidence="2">
    <location>
        <begin position="309"/>
        <end position="328"/>
    </location>
</feature>
<name>A0A976M3X5_THEOR</name>
<feature type="transmembrane region" description="Helical" evidence="2">
    <location>
        <begin position="271"/>
        <end position="289"/>
    </location>
</feature>
<feature type="transmembrane region" description="Helical" evidence="2">
    <location>
        <begin position="699"/>
        <end position="723"/>
    </location>
</feature>
<accession>A0A976M3X5</accession>